<dbReference type="VEuPathDB" id="AmoebaDB:EIN_149990"/>
<evidence type="ECO:0000313" key="2">
    <source>
        <dbReference type="Proteomes" id="UP000014680"/>
    </source>
</evidence>
<evidence type="ECO:0000313" key="1">
    <source>
        <dbReference type="EMBL" id="ELP91172.1"/>
    </source>
</evidence>
<dbReference type="GeneID" id="14890145"/>
<dbReference type="Proteomes" id="UP000014680">
    <property type="component" value="Unassembled WGS sequence"/>
</dbReference>
<protein>
    <submittedName>
        <fullName evidence="1">Uncharacterized protein</fullName>
    </submittedName>
</protein>
<keyword evidence="2" id="KW-1185">Reference proteome</keyword>
<dbReference type="EMBL" id="KB206474">
    <property type="protein sequence ID" value="ELP91172.1"/>
    <property type="molecule type" value="Genomic_DNA"/>
</dbReference>
<dbReference type="RefSeq" id="XP_004257943.1">
    <property type="nucleotide sequence ID" value="XM_004257895.1"/>
</dbReference>
<proteinExistence type="predicted"/>
<accession>A0A0A1U8K0</accession>
<name>A0A0A1U8K0_ENTIV</name>
<dbReference type="AlphaFoldDB" id="A0A0A1U8K0"/>
<organism evidence="1 2">
    <name type="scientific">Entamoeba invadens IP1</name>
    <dbReference type="NCBI Taxonomy" id="370355"/>
    <lineage>
        <taxon>Eukaryota</taxon>
        <taxon>Amoebozoa</taxon>
        <taxon>Evosea</taxon>
        <taxon>Archamoebae</taxon>
        <taxon>Mastigamoebida</taxon>
        <taxon>Entamoebidae</taxon>
        <taxon>Entamoeba</taxon>
    </lineage>
</organism>
<gene>
    <name evidence="1" type="ORF">EIN_149990</name>
</gene>
<dbReference type="KEGG" id="eiv:EIN_149990"/>
<sequence>MSLSKGYGVTEEVRERFIELLAYYKRFWIEKIGTKRWSQFFVENRTKNFCEGFHNGVGLSFQIAHPSYLLGKFETQVMYLDEIAKMNMEYNFKTKASRHNISNTAITRSKELLNEMNKLIEKQKDVVFDENGSSPSTFDSTLPNKQSELEFDTTISYVNEYESLSSKTLSKIMKNDDDSEFSTRNETPTIIQDEIELNEFNKTDTKIRVTRKLAKEKTKVKKNFQL</sequence>
<reference evidence="1 2" key="1">
    <citation type="submission" date="2012-10" db="EMBL/GenBank/DDBJ databases">
        <authorList>
            <person name="Zafar N."/>
            <person name="Inman J."/>
            <person name="Hall N."/>
            <person name="Lorenzi H."/>
            <person name="Caler E."/>
        </authorList>
    </citation>
    <scope>NUCLEOTIDE SEQUENCE [LARGE SCALE GENOMIC DNA]</scope>
    <source>
        <strain evidence="1 2">IP1</strain>
    </source>
</reference>